<reference evidence="10 13" key="2">
    <citation type="submission" date="2022-05" db="EMBL/GenBank/DDBJ databases">
        <title>Genome Sequencing of Bee-Associated Microbes.</title>
        <authorList>
            <person name="Dunlap C."/>
        </authorList>
    </citation>
    <scope>NUCLEOTIDE SEQUENCE [LARGE SCALE GENOMIC DNA]</scope>
    <source>
        <strain evidence="10 13">NRRL B-23120</strain>
    </source>
</reference>
<evidence type="ECO:0000256" key="5">
    <source>
        <dbReference type="ARBA" id="ARBA00022777"/>
    </source>
</evidence>
<gene>
    <name evidence="10" type="ORF">M5X16_17095</name>
    <name evidence="11" type="ORF">PC41400_24560</name>
</gene>
<evidence type="ECO:0000256" key="7">
    <source>
        <dbReference type="ARBA" id="ARBA00023137"/>
    </source>
</evidence>
<evidence type="ECO:0000313" key="12">
    <source>
        <dbReference type="Proteomes" id="UP000288943"/>
    </source>
</evidence>
<dbReference type="GeneID" id="95377968"/>
<keyword evidence="13" id="KW-1185">Reference proteome</keyword>
<dbReference type="InterPro" id="IPR025669">
    <property type="entry name" value="AAA_dom"/>
</dbReference>
<evidence type="ECO:0000256" key="8">
    <source>
        <dbReference type="ARBA" id="ARBA00051245"/>
    </source>
</evidence>
<dbReference type="Proteomes" id="UP001527202">
    <property type="component" value="Unassembled WGS sequence"/>
</dbReference>
<dbReference type="KEGG" id="pchi:PC41400_24560"/>
<evidence type="ECO:0000256" key="4">
    <source>
        <dbReference type="ARBA" id="ARBA00022741"/>
    </source>
</evidence>
<dbReference type="EMBL" id="JAMDMJ010000022">
    <property type="protein sequence ID" value="MCY9597480.1"/>
    <property type="molecule type" value="Genomic_DNA"/>
</dbReference>
<dbReference type="InterPro" id="IPR027417">
    <property type="entry name" value="P-loop_NTPase"/>
</dbReference>
<dbReference type="GO" id="GO:0042802">
    <property type="term" value="F:identical protein binding"/>
    <property type="evidence" value="ECO:0007669"/>
    <property type="project" value="UniProtKB-ARBA"/>
</dbReference>
<dbReference type="GO" id="GO:0004715">
    <property type="term" value="F:non-membrane spanning protein tyrosine kinase activity"/>
    <property type="evidence" value="ECO:0007669"/>
    <property type="project" value="UniProtKB-EC"/>
</dbReference>
<dbReference type="InterPro" id="IPR005702">
    <property type="entry name" value="Wzc-like_C"/>
</dbReference>
<organism evidence="11 12">
    <name type="scientific">Paenibacillus chitinolyticus</name>
    <dbReference type="NCBI Taxonomy" id="79263"/>
    <lineage>
        <taxon>Bacteria</taxon>
        <taxon>Bacillati</taxon>
        <taxon>Bacillota</taxon>
        <taxon>Bacilli</taxon>
        <taxon>Bacillales</taxon>
        <taxon>Paenibacillaceae</taxon>
        <taxon>Paenibacillus</taxon>
    </lineage>
</organism>
<dbReference type="EMBL" id="CP026520">
    <property type="protein sequence ID" value="QAV21791.1"/>
    <property type="molecule type" value="Genomic_DNA"/>
</dbReference>
<reference evidence="11 12" key="1">
    <citation type="submission" date="2018-01" db="EMBL/GenBank/DDBJ databases">
        <title>The whole genome sequencing and assembly of Paenibacillus chitinolyticus KCCM 41400 strain.</title>
        <authorList>
            <person name="Kim J.-Y."/>
            <person name="Park M.-K."/>
            <person name="Lee Y.-J."/>
            <person name="Yi H."/>
            <person name="Bahn Y.-S."/>
            <person name="Kim J.F."/>
            <person name="Lee D.-W."/>
        </authorList>
    </citation>
    <scope>NUCLEOTIDE SEQUENCE [LARGE SCALE GENOMIC DNA]</scope>
    <source>
        <strain evidence="11 12">KCCM 41400</strain>
    </source>
</reference>
<keyword evidence="7" id="KW-0829">Tyrosine-protein kinase</keyword>
<dbReference type="Gene3D" id="3.40.50.300">
    <property type="entry name" value="P-loop containing nucleotide triphosphate hydrolases"/>
    <property type="match status" value="1"/>
</dbReference>
<keyword evidence="6" id="KW-0067">ATP-binding</keyword>
<evidence type="ECO:0000313" key="10">
    <source>
        <dbReference type="EMBL" id="MCY9597480.1"/>
    </source>
</evidence>
<evidence type="ECO:0000256" key="3">
    <source>
        <dbReference type="ARBA" id="ARBA00022679"/>
    </source>
</evidence>
<dbReference type="PANTHER" id="PTHR32309">
    <property type="entry name" value="TYROSINE-PROTEIN KINASE"/>
    <property type="match status" value="1"/>
</dbReference>
<comment type="similarity">
    <text evidence="1">Belongs to the CpsD/CapB family.</text>
</comment>
<evidence type="ECO:0000313" key="11">
    <source>
        <dbReference type="EMBL" id="QAV21791.1"/>
    </source>
</evidence>
<sequence length="227" mass="25014">MSPSNKQRPIIAHSNPMSPISETYRTLRTNIQYSGVDGEIRTLMVTSASPWEGKSTTIDNLAVVYAQTDKKVLLIDADLRKPTAHRTFGLSNRTGLTDVLTRQAEVEEALKETDIPGLYVMTCGTLPPNPSEILGSLRMKELLERLKQEFDVILVDTPPVLAVSDAQVVATQCDGVVLVVNAGGVKRELVQKARDSLQFVHARVLGVVLNKVARKDAKMNTYYDYSS</sequence>
<keyword evidence="4" id="KW-0547">Nucleotide-binding</keyword>
<comment type="catalytic activity">
    <reaction evidence="8">
        <text>L-tyrosyl-[protein] + ATP = O-phospho-L-tyrosyl-[protein] + ADP + H(+)</text>
        <dbReference type="Rhea" id="RHEA:10596"/>
        <dbReference type="Rhea" id="RHEA-COMP:10136"/>
        <dbReference type="Rhea" id="RHEA-COMP:20101"/>
        <dbReference type="ChEBI" id="CHEBI:15378"/>
        <dbReference type="ChEBI" id="CHEBI:30616"/>
        <dbReference type="ChEBI" id="CHEBI:46858"/>
        <dbReference type="ChEBI" id="CHEBI:61978"/>
        <dbReference type="ChEBI" id="CHEBI:456216"/>
        <dbReference type="EC" id="2.7.10.2"/>
    </reaction>
</comment>
<evidence type="ECO:0000259" key="9">
    <source>
        <dbReference type="Pfam" id="PF13614"/>
    </source>
</evidence>
<dbReference type="SUPFAM" id="SSF52540">
    <property type="entry name" value="P-loop containing nucleoside triphosphate hydrolases"/>
    <property type="match status" value="1"/>
</dbReference>
<dbReference type="RefSeq" id="WP_042230704.1">
    <property type="nucleotide sequence ID" value="NZ_CP026520.1"/>
</dbReference>
<feature type="domain" description="AAA" evidence="9">
    <location>
        <begin position="53"/>
        <end position="182"/>
    </location>
</feature>
<evidence type="ECO:0000256" key="6">
    <source>
        <dbReference type="ARBA" id="ARBA00022840"/>
    </source>
</evidence>
<accession>A0A410X599</accession>
<evidence type="ECO:0000256" key="2">
    <source>
        <dbReference type="ARBA" id="ARBA00011903"/>
    </source>
</evidence>
<dbReference type="AlphaFoldDB" id="A0A410X599"/>
<dbReference type="Pfam" id="PF13614">
    <property type="entry name" value="AAA_31"/>
    <property type="match status" value="1"/>
</dbReference>
<evidence type="ECO:0000256" key="1">
    <source>
        <dbReference type="ARBA" id="ARBA00007316"/>
    </source>
</evidence>
<dbReference type="OrthoDB" id="9794577at2"/>
<dbReference type="GO" id="GO:0005886">
    <property type="term" value="C:plasma membrane"/>
    <property type="evidence" value="ECO:0007669"/>
    <property type="project" value="UniProtKB-ARBA"/>
</dbReference>
<dbReference type="NCBIfam" id="TIGR01007">
    <property type="entry name" value="eps_fam"/>
    <property type="match status" value="1"/>
</dbReference>
<protein>
    <recommendedName>
        <fullName evidence="2">non-specific protein-tyrosine kinase</fullName>
        <ecNumber evidence="2">2.7.10.2</ecNumber>
    </recommendedName>
</protein>
<dbReference type="Proteomes" id="UP000288943">
    <property type="component" value="Chromosome"/>
</dbReference>
<dbReference type="GO" id="GO:0005524">
    <property type="term" value="F:ATP binding"/>
    <property type="evidence" value="ECO:0007669"/>
    <property type="project" value="UniProtKB-KW"/>
</dbReference>
<dbReference type="PANTHER" id="PTHR32309:SF13">
    <property type="entry name" value="FERRIC ENTEROBACTIN TRANSPORT PROTEIN FEPE"/>
    <property type="match status" value="1"/>
</dbReference>
<dbReference type="FunFam" id="3.40.50.300:FF:000527">
    <property type="entry name" value="Tyrosine-protein kinase etk"/>
    <property type="match status" value="1"/>
</dbReference>
<dbReference type="EC" id="2.7.10.2" evidence="2"/>
<keyword evidence="3" id="KW-0808">Transferase</keyword>
<evidence type="ECO:0000313" key="13">
    <source>
        <dbReference type="Proteomes" id="UP001527202"/>
    </source>
</evidence>
<dbReference type="InterPro" id="IPR050445">
    <property type="entry name" value="Bact_polysacc_biosynth/exp"/>
</dbReference>
<keyword evidence="5 10" id="KW-0418">Kinase</keyword>
<name>A0A410X599_9BACL</name>
<proteinExistence type="inferred from homology"/>
<dbReference type="CDD" id="cd05387">
    <property type="entry name" value="BY-kinase"/>
    <property type="match status" value="1"/>
</dbReference>